<keyword evidence="3 6" id="KW-0713">Self-incompatibility</keyword>
<evidence type="ECO:0000256" key="3">
    <source>
        <dbReference type="ARBA" id="ARBA00022471"/>
    </source>
</evidence>
<organism evidence="7 8">
    <name type="scientific">Phtheirospermum japonicum</name>
    <dbReference type="NCBI Taxonomy" id="374723"/>
    <lineage>
        <taxon>Eukaryota</taxon>
        <taxon>Viridiplantae</taxon>
        <taxon>Streptophyta</taxon>
        <taxon>Embryophyta</taxon>
        <taxon>Tracheophyta</taxon>
        <taxon>Spermatophyta</taxon>
        <taxon>Magnoliopsida</taxon>
        <taxon>eudicotyledons</taxon>
        <taxon>Gunneridae</taxon>
        <taxon>Pentapetalae</taxon>
        <taxon>asterids</taxon>
        <taxon>lamiids</taxon>
        <taxon>Lamiales</taxon>
        <taxon>Orobanchaceae</taxon>
        <taxon>Orobanchaceae incertae sedis</taxon>
        <taxon>Phtheirospermum</taxon>
    </lineage>
</organism>
<evidence type="ECO:0000256" key="6">
    <source>
        <dbReference type="RuleBase" id="RU367044"/>
    </source>
</evidence>
<comment type="similarity">
    <text evidence="2 6">Belongs to the plant self-incompatibility (S1) protein family.</text>
</comment>
<keyword evidence="5 6" id="KW-0732">Signal</keyword>
<evidence type="ECO:0000256" key="5">
    <source>
        <dbReference type="ARBA" id="ARBA00022729"/>
    </source>
</evidence>
<dbReference type="InterPro" id="IPR010264">
    <property type="entry name" value="Self-incomp_S1"/>
</dbReference>
<accession>A0A830C8L5</accession>
<dbReference type="GO" id="GO:0060320">
    <property type="term" value="P:rejection of self pollen"/>
    <property type="evidence" value="ECO:0007669"/>
    <property type="project" value="UniProtKB-KW"/>
</dbReference>
<evidence type="ECO:0000256" key="2">
    <source>
        <dbReference type="ARBA" id="ARBA00005581"/>
    </source>
</evidence>
<proteinExistence type="inferred from homology"/>
<evidence type="ECO:0000256" key="4">
    <source>
        <dbReference type="ARBA" id="ARBA00022525"/>
    </source>
</evidence>
<comment type="caution">
    <text evidence="7">The sequence shown here is derived from an EMBL/GenBank/DDBJ whole genome shotgun (WGS) entry which is preliminary data.</text>
</comment>
<evidence type="ECO:0000313" key="8">
    <source>
        <dbReference type="Proteomes" id="UP000653305"/>
    </source>
</evidence>
<evidence type="ECO:0000256" key="1">
    <source>
        <dbReference type="ARBA" id="ARBA00004613"/>
    </source>
</evidence>
<feature type="chain" id="PRO_5033100519" description="S-protein homolog" evidence="6">
    <location>
        <begin position="23"/>
        <end position="134"/>
    </location>
</feature>
<keyword evidence="4 6" id="KW-0964">Secreted</keyword>
<feature type="signal peptide" evidence="6">
    <location>
        <begin position="1"/>
        <end position="22"/>
    </location>
</feature>
<protein>
    <recommendedName>
        <fullName evidence="6">S-protein homolog</fullName>
    </recommendedName>
</protein>
<dbReference type="OrthoDB" id="912158at2759"/>
<dbReference type="AlphaFoldDB" id="A0A830C8L5"/>
<dbReference type="Proteomes" id="UP000653305">
    <property type="component" value="Unassembled WGS sequence"/>
</dbReference>
<sequence>MTIRNLLAYVVLTTFVLHQINACITPKYTIEVLDSLPTGSPLLEVTCKSGDTDLGNHVLDRGQSFSWSFCVNIIRTTLYFCNMHWGTKQKSFDVFNAKKSGDCAGGLCVWVAFKDGIYVRTDERRSLEKIYDWQ</sequence>
<dbReference type="Pfam" id="PF05938">
    <property type="entry name" value="Self-incomp_S1"/>
    <property type="match status" value="1"/>
</dbReference>
<dbReference type="PANTHER" id="PTHR31232:SF155">
    <property type="entry name" value="PLANT SELF-INCOMPATIBILITY PROTEIN S1 FAMILY"/>
    <property type="match status" value="1"/>
</dbReference>
<reference evidence="7" key="1">
    <citation type="submission" date="2020-07" db="EMBL/GenBank/DDBJ databases">
        <title>Ethylene signaling mediates host invasion by parasitic plants.</title>
        <authorList>
            <person name="Yoshida S."/>
        </authorList>
    </citation>
    <scope>NUCLEOTIDE SEQUENCE</scope>
    <source>
        <strain evidence="7">Okayama</strain>
    </source>
</reference>
<gene>
    <name evidence="7" type="ORF">PHJA_001597600</name>
</gene>
<keyword evidence="8" id="KW-1185">Reference proteome</keyword>
<dbReference type="PANTHER" id="PTHR31232">
    <property type="match status" value="1"/>
</dbReference>
<dbReference type="EMBL" id="BMAC01000355">
    <property type="protein sequence ID" value="GFP94532.1"/>
    <property type="molecule type" value="Genomic_DNA"/>
</dbReference>
<dbReference type="GO" id="GO:0005576">
    <property type="term" value="C:extracellular region"/>
    <property type="evidence" value="ECO:0007669"/>
    <property type="project" value="UniProtKB-SubCell"/>
</dbReference>
<comment type="subcellular location">
    <subcellularLocation>
        <location evidence="1 6">Secreted</location>
    </subcellularLocation>
</comment>
<evidence type="ECO:0000313" key="7">
    <source>
        <dbReference type="EMBL" id="GFP94532.1"/>
    </source>
</evidence>
<name>A0A830C8L5_9LAMI</name>